<keyword evidence="1" id="KW-1133">Transmembrane helix</keyword>
<dbReference type="AlphaFoldDB" id="A0A5M3MWZ9"/>
<dbReference type="Proteomes" id="UP000053558">
    <property type="component" value="Unassembled WGS sequence"/>
</dbReference>
<proteinExistence type="predicted"/>
<feature type="transmembrane region" description="Helical" evidence="1">
    <location>
        <begin position="110"/>
        <end position="129"/>
    </location>
</feature>
<protein>
    <submittedName>
        <fullName evidence="2">Uncharacterized protein</fullName>
    </submittedName>
</protein>
<evidence type="ECO:0000313" key="2">
    <source>
        <dbReference type="EMBL" id="EIW83600.1"/>
    </source>
</evidence>
<dbReference type="GeneID" id="19208833"/>
<dbReference type="KEGG" id="cput:CONPUDRAFT_70589"/>
<sequence>MPHGRGTSAPVVKPHHLLKVPSTKGPEHRFTERRMVELSKLATGLLTTSVYDYLINLPDEGEEKYSYYVTRTLMIDTAQFKSGLDVKACTKLLTAINAFQSAEVMFSESLSSASVLSVTLLLVMFVPSIEVMQLDVPGITGCVKSRASSIMFATYLVIIGIELVILVLILTQALRTLNQSHCRLLKTMMHDGSQQLYLTYTYINNIETGKLFGYVQHISNSLPHDSCFAHAASSNQDEQTKLQPFSGEY</sequence>
<accession>A0A5M3MWZ9</accession>
<reference evidence="3" key="1">
    <citation type="journal article" date="2012" name="Science">
        <title>The Paleozoic origin of enzymatic lignin decomposition reconstructed from 31 fungal genomes.</title>
        <authorList>
            <person name="Floudas D."/>
            <person name="Binder M."/>
            <person name="Riley R."/>
            <person name="Barry K."/>
            <person name="Blanchette R.A."/>
            <person name="Henrissat B."/>
            <person name="Martinez A.T."/>
            <person name="Otillar R."/>
            <person name="Spatafora J.W."/>
            <person name="Yadav J.S."/>
            <person name="Aerts A."/>
            <person name="Benoit I."/>
            <person name="Boyd A."/>
            <person name="Carlson A."/>
            <person name="Copeland A."/>
            <person name="Coutinho P.M."/>
            <person name="de Vries R.P."/>
            <person name="Ferreira P."/>
            <person name="Findley K."/>
            <person name="Foster B."/>
            <person name="Gaskell J."/>
            <person name="Glotzer D."/>
            <person name="Gorecki P."/>
            <person name="Heitman J."/>
            <person name="Hesse C."/>
            <person name="Hori C."/>
            <person name="Igarashi K."/>
            <person name="Jurgens J.A."/>
            <person name="Kallen N."/>
            <person name="Kersten P."/>
            <person name="Kohler A."/>
            <person name="Kuees U."/>
            <person name="Kumar T.K.A."/>
            <person name="Kuo A."/>
            <person name="LaButti K."/>
            <person name="Larrondo L.F."/>
            <person name="Lindquist E."/>
            <person name="Ling A."/>
            <person name="Lombard V."/>
            <person name="Lucas S."/>
            <person name="Lundell T."/>
            <person name="Martin R."/>
            <person name="McLaughlin D.J."/>
            <person name="Morgenstern I."/>
            <person name="Morin E."/>
            <person name="Murat C."/>
            <person name="Nagy L.G."/>
            <person name="Nolan M."/>
            <person name="Ohm R.A."/>
            <person name="Patyshakuliyeva A."/>
            <person name="Rokas A."/>
            <person name="Ruiz-Duenas F.J."/>
            <person name="Sabat G."/>
            <person name="Salamov A."/>
            <person name="Samejima M."/>
            <person name="Schmutz J."/>
            <person name="Slot J.C."/>
            <person name="St John F."/>
            <person name="Stenlid J."/>
            <person name="Sun H."/>
            <person name="Sun S."/>
            <person name="Syed K."/>
            <person name="Tsang A."/>
            <person name="Wiebenga A."/>
            <person name="Young D."/>
            <person name="Pisabarro A."/>
            <person name="Eastwood D.C."/>
            <person name="Martin F."/>
            <person name="Cullen D."/>
            <person name="Grigoriev I.V."/>
            <person name="Hibbett D.S."/>
        </authorList>
    </citation>
    <scope>NUCLEOTIDE SEQUENCE [LARGE SCALE GENOMIC DNA]</scope>
    <source>
        <strain evidence="3">RWD-64-598 SS2</strain>
    </source>
</reference>
<keyword evidence="3" id="KW-1185">Reference proteome</keyword>
<organism evidence="2 3">
    <name type="scientific">Coniophora puteana (strain RWD-64-598)</name>
    <name type="common">Brown rot fungus</name>
    <dbReference type="NCBI Taxonomy" id="741705"/>
    <lineage>
        <taxon>Eukaryota</taxon>
        <taxon>Fungi</taxon>
        <taxon>Dikarya</taxon>
        <taxon>Basidiomycota</taxon>
        <taxon>Agaricomycotina</taxon>
        <taxon>Agaricomycetes</taxon>
        <taxon>Agaricomycetidae</taxon>
        <taxon>Boletales</taxon>
        <taxon>Coniophorineae</taxon>
        <taxon>Coniophoraceae</taxon>
        <taxon>Coniophora</taxon>
    </lineage>
</organism>
<comment type="caution">
    <text evidence="2">The sequence shown here is derived from an EMBL/GenBank/DDBJ whole genome shotgun (WGS) entry which is preliminary data.</text>
</comment>
<keyword evidence="1" id="KW-0472">Membrane</keyword>
<evidence type="ECO:0000256" key="1">
    <source>
        <dbReference type="SAM" id="Phobius"/>
    </source>
</evidence>
<feature type="transmembrane region" description="Helical" evidence="1">
    <location>
        <begin position="149"/>
        <end position="170"/>
    </location>
</feature>
<dbReference type="EMBL" id="JH711575">
    <property type="protein sequence ID" value="EIW83600.1"/>
    <property type="molecule type" value="Genomic_DNA"/>
</dbReference>
<dbReference type="RefSeq" id="XP_007765369.1">
    <property type="nucleotide sequence ID" value="XM_007767179.1"/>
</dbReference>
<evidence type="ECO:0000313" key="3">
    <source>
        <dbReference type="Proteomes" id="UP000053558"/>
    </source>
</evidence>
<name>A0A5M3MWZ9_CONPW</name>
<keyword evidence="1" id="KW-0812">Transmembrane</keyword>
<gene>
    <name evidence="2" type="ORF">CONPUDRAFT_70589</name>
</gene>